<evidence type="ECO:0000313" key="2">
    <source>
        <dbReference type="EMBL" id="CAK8989660.1"/>
    </source>
</evidence>
<sequence>MSPVWITFFALVESLDALAGHWTGTLFDGNKPGQVMSNNCSLDLHDDGTGVFHWPYTDRVSLDQILADKTYWYGSRNDGTSSHGNMQCSLLSDGTGSVFCSFYSSDCGWSEGCDYYFKGQTASNATLLV</sequence>
<name>A0ABP0HLC4_9DINO</name>
<dbReference type="Proteomes" id="UP001642464">
    <property type="component" value="Unassembled WGS sequence"/>
</dbReference>
<accession>A0ABP0HLC4</accession>
<evidence type="ECO:0000256" key="1">
    <source>
        <dbReference type="SAM" id="SignalP"/>
    </source>
</evidence>
<gene>
    <name evidence="2" type="ORF">SCF082_LOCUS1907</name>
</gene>
<feature type="signal peptide" evidence="1">
    <location>
        <begin position="1"/>
        <end position="17"/>
    </location>
</feature>
<evidence type="ECO:0000313" key="3">
    <source>
        <dbReference type="Proteomes" id="UP001642464"/>
    </source>
</evidence>
<reference evidence="2 3" key="1">
    <citation type="submission" date="2024-02" db="EMBL/GenBank/DDBJ databases">
        <authorList>
            <person name="Chen Y."/>
            <person name="Shah S."/>
            <person name="Dougan E. K."/>
            <person name="Thang M."/>
            <person name="Chan C."/>
        </authorList>
    </citation>
    <scope>NUCLEOTIDE SEQUENCE [LARGE SCALE GENOMIC DNA]</scope>
</reference>
<organism evidence="2 3">
    <name type="scientific">Durusdinium trenchii</name>
    <dbReference type="NCBI Taxonomy" id="1381693"/>
    <lineage>
        <taxon>Eukaryota</taxon>
        <taxon>Sar</taxon>
        <taxon>Alveolata</taxon>
        <taxon>Dinophyceae</taxon>
        <taxon>Suessiales</taxon>
        <taxon>Symbiodiniaceae</taxon>
        <taxon>Durusdinium</taxon>
    </lineage>
</organism>
<dbReference type="EMBL" id="CAXAMM010000936">
    <property type="protein sequence ID" value="CAK8989660.1"/>
    <property type="molecule type" value="Genomic_DNA"/>
</dbReference>
<proteinExistence type="predicted"/>
<comment type="caution">
    <text evidence="2">The sequence shown here is derived from an EMBL/GenBank/DDBJ whole genome shotgun (WGS) entry which is preliminary data.</text>
</comment>
<keyword evidence="1" id="KW-0732">Signal</keyword>
<keyword evidence="3" id="KW-1185">Reference proteome</keyword>
<protein>
    <submittedName>
        <fullName evidence="2">Uncharacterized protein</fullName>
    </submittedName>
</protein>
<feature type="chain" id="PRO_5045980843" evidence="1">
    <location>
        <begin position="18"/>
        <end position="129"/>
    </location>
</feature>